<keyword evidence="5" id="KW-1185">Reference proteome</keyword>
<dbReference type="PROSITE" id="PS51932">
    <property type="entry name" value="BMV"/>
    <property type="match status" value="1"/>
</dbReference>
<dbReference type="InterPro" id="IPR004992">
    <property type="entry name" value="EutN_CcmL"/>
</dbReference>
<evidence type="ECO:0000256" key="1">
    <source>
        <dbReference type="ARBA" id="ARBA00023587"/>
    </source>
</evidence>
<reference evidence="4 5" key="1">
    <citation type="submission" date="2016-11" db="EMBL/GenBank/DDBJ databases">
        <authorList>
            <person name="Varghese N."/>
            <person name="Submissions S."/>
        </authorList>
    </citation>
    <scope>NUCLEOTIDE SEQUENCE [LARGE SCALE GENOMIC DNA]</scope>
    <source>
        <strain evidence="4 5">DSM 15287</strain>
    </source>
</reference>
<evidence type="ECO:0000256" key="2">
    <source>
        <dbReference type="ARBA" id="ARBA00023669"/>
    </source>
</evidence>
<organism evidence="4 5">
    <name type="scientific">Propionispora hippei DSM 15287</name>
    <dbReference type="NCBI Taxonomy" id="1123003"/>
    <lineage>
        <taxon>Bacteria</taxon>
        <taxon>Bacillati</taxon>
        <taxon>Bacillota</taxon>
        <taxon>Negativicutes</taxon>
        <taxon>Selenomonadales</taxon>
        <taxon>Sporomusaceae</taxon>
        <taxon>Propionispora</taxon>
    </lineage>
</organism>
<dbReference type="Pfam" id="PF03319">
    <property type="entry name" value="EutN_CcmL"/>
    <property type="match status" value="1"/>
</dbReference>
<dbReference type="RefSeq" id="WP_149735287.1">
    <property type="nucleotide sequence ID" value="NZ_FQZD01000022.1"/>
</dbReference>
<dbReference type="Gene3D" id="2.40.50.220">
    <property type="entry name" value="EutN/Ccml"/>
    <property type="match status" value="1"/>
</dbReference>
<evidence type="ECO:0000313" key="4">
    <source>
        <dbReference type="EMBL" id="SHJ45510.1"/>
    </source>
</evidence>
<evidence type="ECO:0000256" key="3">
    <source>
        <dbReference type="ARBA" id="ARBA00024446"/>
    </source>
</evidence>
<accession>A0A1M6JFR5</accession>
<keyword evidence="2" id="KW-1282">Carboxysome</keyword>
<dbReference type="PANTHER" id="PTHR36539:SF1">
    <property type="entry name" value="BACTERIAL MICROCOMPARTMENT SHELL VERTEX PROTEIN EUTN"/>
    <property type="match status" value="1"/>
</dbReference>
<proteinExistence type="predicted"/>
<dbReference type="SUPFAM" id="SSF159133">
    <property type="entry name" value="EutN/CcmL-like"/>
    <property type="match status" value="1"/>
</dbReference>
<name>A0A1M6JFR5_9FIRM</name>
<evidence type="ECO:0000313" key="5">
    <source>
        <dbReference type="Proteomes" id="UP000322917"/>
    </source>
</evidence>
<protein>
    <submittedName>
        <fullName evidence="4">Ethanolamine utilization protein EutN</fullName>
    </submittedName>
</protein>
<dbReference type="AlphaFoldDB" id="A0A1M6JFR5"/>
<sequence length="87" mass="9359">MHLAKVIAKVVATQKAEKLVGGKLLVIKSVDEHRNLMNHEPPYVALDCVGAGVGDCVLVDWGGSVDNDPRMVSDMSIVGIIDTIEFE</sequence>
<comment type="subcellular location">
    <subcellularLocation>
        <location evidence="1">Carboxysome</location>
    </subcellularLocation>
</comment>
<dbReference type="Proteomes" id="UP000322917">
    <property type="component" value="Unassembled WGS sequence"/>
</dbReference>
<dbReference type="PANTHER" id="PTHR36539">
    <property type="entry name" value="ETHANOLAMINE UTILIZATION PROTEIN EUTN"/>
    <property type="match status" value="1"/>
</dbReference>
<dbReference type="EMBL" id="FQZD01000022">
    <property type="protein sequence ID" value="SHJ45510.1"/>
    <property type="molecule type" value="Genomic_DNA"/>
</dbReference>
<dbReference type="GO" id="GO:0031470">
    <property type="term" value="C:carboxysome"/>
    <property type="evidence" value="ECO:0007669"/>
    <property type="project" value="UniProtKB-SubCell"/>
</dbReference>
<dbReference type="InterPro" id="IPR036677">
    <property type="entry name" value="EutN_CcmL_sf"/>
</dbReference>
<keyword evidence="3" id="KW-1283">Bacterial microcompartment</keyword>
<dbReference type="OrthoDB" id="196195at2"/>
<gene>
    <name evidence="4" type="ORF">SAMN02745170_02586</name>
</gene>